<dbReference type="AlphaFoldDB" id="A0ABD3HYU7"/>
<protein>
    <submittedName>
        <fullName evidence="1">Uncharacterized protein</fullName>
    </submittedName>
</protein>
<dbReference type="InterPro" id="IPR021109">
    <property type="entry name" value="Peptidase_aspartic_dom_sf"/>
</dbReference>
<evidence type="ECO:0000313" key="1">
    <source>
        <dbReference type="EMBL" id="KAL3695231.1"/>
    </source>
</evidence>
<reference evidence="1 2" key="1">
    <citation type="submission" date="2024-09" db="EMBL/GenBank/DDBJ databases">
        <title>Chromosome-scale assembly of Riccia sorocarpa.</title>
        <authorList>
            <person name="Paukszto L."/>
        </authorList>
    </citation>
    <scope>NUCLEOTIDE SEQUENCE [LARGE SCALE GENOMIC DNA]</scope>
    <source>
        <strain evidence="1">LP-2024</strain>
        <tissue evidence="1">Aerial parts of the thallus</tissue>
    </source>
</reference>
<organism evidence="1 2">
    <name type="scientific">Riccia sorocarpa</name>
    <dbReference type="NCBI Taxonomy" id="122646"/>
    <lineage>
        <taxon>Eukaryota</taxon>
        <taxon>Viridiplantae</taxon>
        <taxon>Streptophyta</taxon>
        <taxon>Embryophyta</taxon>
        <taxon>Marchantiophyta</taxon>
        <taxon>Marchantiopsida</taxon>
        <taxon>Marchantiidae</taxon>
        <taxon>Marchantiales</taxon>
        <taxon>Ricciaceae</taxon>
        <taxon>Riccia</taxon>
    </lineage>
</organism>
<dbReference type="Gene3D" id="2.40.70.10">
    <property type="entry name" value="Acid Proteases"/>
    <property type="match status" value="1"/>
</dbReference>
<dbReference type="EMBL" id="JBJQOH010000002">
    <property type="protein sequence ID" value="KAL3695231.1"/>
    <property type="molecule type" value="Genomic_DNA"/>
</dbReference>
<dbReference type="CDD" id="cd00303">
    <property type="entry name" value="retropepsin_like"/>
    <property type="match status" value="1"/>
</dbReference>
<accession>A0ABD3HYU7</accession>
<keyword evidence="2" id="KW-1185">Reference proteome</keyword>
<evidence type="ECO:0000313" key="2">
    <source>
        <dbReference type="Proteomes" id="UP001633002"/>
    </source>
</evidence>
<sequence length="374" mass="41324">MNKDIMHSLGLSEMRRSSVILRMADGRKVKPIGELRRVSTIIGEQTYDVDYIIMDLPHPAQFQVLLGVPWLVDADVHTSWRSGILTFGPKSRQSTLSMYNSNGSSESDGEGDGVFHLDTEANYWSPACDSDNELVEYLSGCFVIDLWSEDEGHDEEEDDIYVMGTYPDDMIIPRTAKFYHGGATGVGPYHGAVTTSSAPDKRASDLYQEFLAYMGGSQDRVDPNELDKDGWFESGYDLTEDSPALGKSLSTTEGEVLSEAEVHATGEEVIEIQSAKGQAEIGGVAILVNGASIFLPVEFELPTDFVILRANKRRTRVKGKITMPKGFEYKILPEHEVLYHVHAPVPGDEFSCSFLAYAPMQFQFPPGSSLLISD</sequence>
<dbReference type="Proteomes" id="UP001633002">
    <property type="component" value="Unassembled WGS sequence"/>
</dbReference>
<gene>
    <name evidence="1" type="ORF">R1sor_009307</name>
</gene>
<comment type="caution">
    <text evidence="1">The sequence shown here is derived from an EMBL/GenBank/DDBJ whole genome shotgun (WGS) entry which is preliminary data.</text>
</comment>
<proteinExistence type="predicted"/>
<name>A0ABD3HYU7_9MARC</name>